<evidence type="ECO:0000259" key="1">
    <source>
        <dbReference type="PROSITE" id="PS51742"/>
    </source>
</evidence>
<name>A0A5A9XL14_9BACT</name>
<dbReference type="GO" id="GO:0003677">
    <property type="term" value="F:DNA binding"/>
    <property type="evidence" value="ECO:0007669"/>
    <property type="project" value="UniProtKB-KW"/>
</dbReference>
<reference evidence="2 3" key="1">
    <citation type="submission" date="2019-04" db="EMBL/GenBank/DDBJ databases">
        <title>Geobacter ruber sp. nov., ferric-reducing bacteria isolated from paddy soil.</title>
        <authorList>
            <person name="Xu Z."/>
            <person name="Masuda Y."/>
            <person name="Itoh H."/>
            <person name="Senoo K."/>
        </authorList>
    </citation>
    <scope>NUCLEOTIDE SEQUENCE [LARGE SCALE GENOMIC DNA]</scope>
    <source>
        <strain evidence="2 3">Red88</strain>
    </source>
</reference>
<dbReference type="PANTHER" id="PTHR34988">
    <property type="entry name" value="PROTEIN, PUTATIVE-RELATED"/>
    <property type="match status" value="1"/>
</dbReference>
<keyword evidence="2" id="KW-0238">DNA-binding</keyword>
<dbReference type="Gene3D" id="3.30.1330.80">
    <property type="entry name" value="Hypothetical protein, similar to alpha- acetolactate decarboxylase, domain 2"/>
    <property type="match status" value="1"/>
</dbReference>
<dbReference type="InterPro" id="IPR005175">
    <property type="entry name" value="PPC_dom"/>
</dbReference>
<dbReference type="OrthoDB" id="9791702at2"/>
<dbReference type="SUPFAM" id="SSF117856">
    <property type="entry name" value="AF0104/ALDC/Ptd012-like"/>
    <property type="match status" value="1"/>
</dbReference>
<dbReference type="AlphaFoldDB" id="A0A5A9XL14"/>
<gene>
    <name evidence="2" type="ORF">ET418_06280</name>
</gene>
<protein>
    <submittedName>
        <fullName evidence="2">DNA-binding protein</fullName>
    </submittedName>
</protein>
<dbReference type="PANTHER" id="PTHR34988:SF1">
    <property type="entry name" value="DNA-BINDING PROTEIN"/>
    <property type="match status" value="1"/>
</dbReference>
<accession>A0A5A9XL14</accession>
<sequence>MTSLSLRLQPGDDIRNSLSRLLLDRELPAACVLSCAGCLSRAALRLAGNGGGTIIEGPLEIVSLSGTLSPQGPHLHIAFADSIGRVLGGHLLDGCIVLTTAEIVLAILPDVRFSRRHDAATGYAELVITSPVEVTP</sequence>
<dbReference type="Pfam" id="PF03479">
    <property type="entry name" value="PCC"/>
    <property type="match status" value="1"/>
</dbReference>
<proteinExistence type="predicted"/>
<keyword evidence="3" id="KW-1185">Reference proteome</keyword>
<dbReference type="Proteomes" id="UP000324298">
    <property type="component" value="Unassembled WGS sequence"/>
</dbReference>
<evidence type="ECO:0000313" key="2">
    <source>
        <dbReference type="EMBL" id="KAA0893614.1"/>
    </source>
</evidence>
<dbReference type="CDD" id="cd11378">
    <property type="entry name" value="DUF296"/>
    <property type="match status" value="1"/>
</dbReference>
<evidence type="ECO:0000313" key="3">
    <source>
        <dbReference type="Proteomes" id="UP000324298"/>
    </source>
</evidence>
<comment type="caution">
    <text evidence="2">The sequence shown here is derived from an EMBL/GenBank/DDBJ whole genome shotgun (WGS) entry which is preliminary data.</text>
</comment>
<dbReference type="PROSITE" id="PS51742">
    <property type="entry name" value="PPC"/>
    <property type="match status" value="1"/>
</dbReference>
<organism evidence="2 3">
    <name type="scientific">Oryzomonas rubra</name>
    <dbReference type="NCBI Taxonomy" id="2509454"/>
    <lineage>
        <taxon>Bacteria</taxon>
        <taxon>Pseudomonadati</taxon>
        <taxon>Thermodesulfobacteriota</taxon>
        <taxon>Desulfuromonadia</taxon>
        <taxon>Geobacterales</taxon>
        <taxon>Geobacteraceae</taxon>
        <taxon>Oryzomonas</taxon>
    </lineage>
</organism>
<dbReference type="EMBL" id="SRSD01000003">
    <property type="protein sequence ID" value="KAA0893614.1"/>
    <property type="molecule type" value="Genomic_DNA"/>
</dbReference>
<feature type="domain" description="PPC" evidence="1">
    <location>
        <begin position="1"/>
        <end position="129"/>
    </location>
</feature>